<sequence length="145" mass="15660">MPVIPYLRRGHSHPIPHTQQPAEQHTAKPAQPFSTSVLERETCTSRVSGQAGQPLQAKHIPPAASVQAQDMLHCPTHPTANHSPAPGQGQEPQKEALEESDHSELRTGHPANPTPKPLSCPRTPATHPPAQHTSRDRTGWPSPSP</sequence>
<evidence type="ECO:0000313" key="2">
    <source>
        <dbReference type="EMBL" id="KAK5605434.1"/>
    </source>
</evidence>
<feature type="compositionally biased region" description="Basic and acidic residues" evidence="1">
    <location>
        <begin position="92"/>
        <end position="107"/>
    </location>
</feature>
<keyword evidence="3" id="KW-1185">Reference proteome</keyword>
<feature type="compositionally biased region" description="Polar residues" evidence="1">
    <location>
        <begin position="44"/>
        <end position="53"/>
    </location>
</feature>
<feature type="region of interest" description="Disordered" evidence="1">
    <location>
        <begin position="1"/>
        <end position="145"/>
    </location>
</feature>
<feature type="non-terminal residue" evidence="2">
    <location>
        <position position="145"/>
    </location>
</feature>
<evidence type="ECO:0000313" key="3">
    <source>
        <dbReference type="Proteomes" id="UP001311232"/>
    </source>
</evidence>
<dbReference type="AlphaFoldDB" id="A0AAV9R9F2"/>
<gene>
    <name evidence="2" type="ORF">CRENBAI_013631</name>
</gene>
<protein>
    <submittedName>
        <fullName evidence="2">Uncharacterized protein</fullName>
    </submittedName>
</protein>
<evidence type="ECO:0000256" key="1">
    <source>
        <dbReference type="SAM" id="MobiDB-lite"/>
    </source>
</evidence>
<comment type="caution">
    <text evidence="2">The sequence shown here is derived from an EMBL/GenBank/DDBJ whole genome shotgun (WGS) entry which is preliminary data.</text>
</comment>
<dbReference type="Proteomes" id="UP001311232">
    <property type="component" value="Unassembled WGS sequence"/>
</dbReference>
<dbReference type="EMBL" id="JAHHUM010002282">
    <property type="protein sequence ID" value="KAK5605434.1"/>
    <property type="molecule type" value="Genomic_DNA"/>
</dbReference>
<reference evidence="2 3" key="1">
    <citation type="submission" date="2021-06" db="EMBL/GenBank/DDBJ databases">
        <authorList>
            <person name="Palmer J.M."/>
        </authorList>
    </citation>
    <scope>NUCLEOTIDE SEQUENCE [LARGE SCALE GENOMIC DNA]</scope>
    <source>
        <strain evidence="2 3">MEX-2019</strain>
        <tissue evidence="2">Muscle</tissue>
    </source>
</reference>
<organism evidence="2 3">
    <name type="scientific">Crenichthys baileyi</name>
    <name type="common">White River springfish</name>
    <dbReference type="NCBI Taxonomy" id="28760"/>
    <lineage>
        <taxon>Eukaryota</taxon>
        <taxon>Metazoa</taxon>
        <taxon>Chordata</taxon>
        <taxon>Craniata</taxon>
        <taxon>Vertebrata</taxon>
        <taxon>Euteleostomi</taxon>
        <taxon>Actinopterygii</taxon>
        <taxon>Neopterygii</taxon>
        <taxon>Teleostei</taxon>
        <taxon>Neoteleostei</taxon>
        <taxon>Acanthomorphata</taxon>
        <taxon>Ovalentaria</taxon>
        <taxon>Atherinomorphae</taxon>
        <taxon>Cyprinodontiformes</taxon>
        <taxon>Goodeidae</taxon>
        <taxon>Crenichthys</taxon>
    </lineage>
</organism>
<proteinExistence type="predicted"/>
<accession>A0AAV9R9F2</accession>
<name>A0AAV9R9F2_9TELE</name>